<keyword evidence="4" id="KW-1185">Reference proteome</keyword>
<dbReference type="InterPro" id="IPR008929">
    <property type="entry name" value="Chondroitin_lyas"/>
</dbReference>
<feature type="transmembrane region" description="Helical" evidence="2">
    <location>
        <begin position="57"/>
        <end position="80"/>
    </location>
</feature>
<evidence type="ECO:0000256" key="1">
    <source>
        <dbReference type="SAM" id="MobiDB-lite"/>
    </source>
</evidence>
<reference evidence="3 4" key="1">
    <citation type="journal article" date="2016" name="Mol. Biol. Evol.">
        <title>Comparative Genomics of Early-Diverging Mushroom-Forming Fungi Provides Insights into the Origins of Lignocellulose Decay Capabilities.</title>
        <authorList>
            <person name="Nagy L.G."/>
            <person name="Riley R."/>
            <person name="Tritt A."/>
            <person name="Adam C."/>
            <person name="Daum C."/>
            <person name="Floudas D."/>
            <person name="Sun H."/>
            <person name="Yadav J.S."/>
            <person name="Pangilinan J."/>
            <person name="Larsson K.H."/>
            <person name="Matsuura K."/>
            <person name="Barry K."/>
            <person name="Labutti K."/>
            <person name="Kuo R."/>
            <person name="Ohm R.A."/>
            <person name="Bhattacharya S.S."/>
            <person name="Shirouzu T."/>
            <person name="Yoshinaga Y."/>
            <person name="Martin F.M."/>
            <person name="Grigoriev I.V."/>
            <person name="Hibbett D.S."/>
        </authorList>
    </citation>
    <scope>NUCLEOTIDE SEQUENCE [LARGE SCALE GENOMIC DNA]</scope>
    <source>
        <strain evidence="3 4">CBS 109695</strain>
    </source>
</reference>
<organism evidence="3 4">
    <name type="scientific">Athelia psychrophila</name>
    <dbReference type="NCBI Taxonomy" id="1759441"/>
    <lineage>
        <taxon>Eukaryota</taxon>
        <taxon>Fungi</taxon>
        <taxon>Dikarya</taxon>
        <taxon>Basidiomycota</taxon>
        <taxon>Agaricomycotina</taxon>
        <taxon>Agaricomycetes</taxon>
        <taxon>Agaricomycetidae</taxon>
        <taxon>Atheliales</taxon>
        <taxon>Atheliaceae</taxon>
        <taxon>Athelia</taxon>
    </lineage>
</organism>
<dbReference type="EMBL" id="KV417589">
    <property type="protein sequence ID" value="KZP16766.1"/>
    <property type="molecule type" value="Genomic_DNA"/>
</dbReference>
<dbReference type="SUPFAM" id="SSF48230">
    <property type="entry name" value="Chondroitin AC/alginate lyase"/>
    <property type="match status" value="1"/>
</dbReference>
<dbReference type="Gene3D" id="1.50.10.100">
    <property type="entry name" value="Chondroitin AC/alginate lyase"/>
    <property type="match status" value="1"/>
</dbReference>
<feature type="region of interest" description="Disordered" evidence="1">
    <location>
        <begin position="1"/>
        <end position="31"/>
    </location>
</feature>
<dbReference type="STRING" id="436010.A0A166FFZ2"/>
<feature type="region of interest" description="Disordered" evidence="1">
    <location>
        <begin position="131"/>
        <end position="161"/>
    </location>
</feature>
<dbReference type="AlphaFoldDB" id="A0A166FFZ2"/>
<protein>
    <recommendedName>
        <fullName evidence="5">Heparinase II/III family protein</fullName>
    </recommendedName>
</protein>
<dbReference type="PANTHER" id="PTHR38045">
    <property type="entry name" value="CHROMOSOME 1, WHOLE GENOME SHOTGUN SEQUENCE"/>
    <property type="match status" value="1"/>
</dbReference>
<sequence>MASYDHLNSSRASPQPGYGGGQGQGQSPYGSGDAYYNESTGYITPQRPIPKAGSSKWLKIGVPVGIVVIIAAVVGVVVGIKHHNSSAAASSSGSVSGGSGSNKALGVFATATNSQFMIPIYPKTSNAAFSTPTYNPTSSSKPGWPADPFKPASPNPTTVRPDRPRLIAPAYKWQALPSLIATDPYMKSWNDSIFGNATEYYSLPPVVYFMDGDSGILDNARDLKRRVKAFAYVYRMTNDTKWVDRTFLELQNAAGNTSTPFGNDNVTRWNPAHFLDTAEFSAAYGIAYDWLYDVWTPDQKGAIISSMLTYGLSQGIEAYGADPLFYGWWKTNIYGNWNCVCNNGLTMAALAILGDDTSGMAQSLLALTVPNAAANCAFGVSPDGTWSETADYWYFAVTGHSEMASSLLTATGSTYELLSSNPDFNETGEFHMYGTGATTLFNWGDTGPNKYSTTANSMIFYAGQYNLPRYSLFQRDRPDAAEPWSMFWYDPTISGAYWDGLPLDRFFDNSTDQWCSIRSSWTDENALFLAMKAGTNQNHQTHNDLDVGTFIIDALGTRWAGELGDGDYRSTGYFSNDTQGSDRWLYYRKATAGQNVILANVVNQNVAAAPTIVGSGTTGEAQGASADYTPPSNSAAYFVADITSAYFGVTSYSRGIRTINGRKQVLLQDEINTQVPIMWRMHTNATVSVASGNLTATLTLEGQTMTMQLLNPPSGGVISTMPAVAFSTSPPTPVGYPDQSNDGVTVVIVSLPAGTYQLQMLFNPQWSGMSSGDYKTPPYVALSSWSTTSHP</sequence>
<evidence type="ECO:0000256" key="2">
    <source>
        <dbReference type="SAM" id="Phobius"/>
    </source>
</evidence>
<dbReference type="Gene3D" id="2.70.98.70">
    <property type="match status" value="1"/>
</dbReference>
<accession>A0A166FFZ2</accession>
<feature type="compositionally biased region" description="Polar residues" evidence="1">
    <location>
        <begin position="1"/>
        <end position="12"/>
    </location>
</feature>
<name>A0A166FFZ2_9AGAM</name>
<dbReference type="PANTHER" id="PTHR38045:SF1">
    <property type="entry name" value="HEPARINASE II_III-LIKE PROTEIN"/>
    <property type="match status" value="1"/>
</dbReference>
<evidence type="ECO:0000313" key="3">
    <source>
        <dbReference type="EMBL" id="KZP16766.1"/>
    </source>
</evidence>
<proteinExistence type="predicted"/>
<gene>
    <name evidence="3" type="ORF">FIBSPDRAFT_831219</name>
</gene>
<dbReference type="Proteomes" id="UP000076532">
    <property type="component" value="Unassembled WGS sequence"/>
</dbReference>
<dbReference type="OrthoDB" id="3476529at2759"/>
<keyword evidence="2" id="KW-0812">Transmembrane</keyword>
<evidence type="ECO:0000313" key="4">
    <source>
        <dbReference type="Proteomes" id="UP000076532"/>
    </source>
</evidence>
<evidence type="ECO:0008006" key="5">
    <source>
        <dbReference type="Google" id="ProtNLM"/>
    </source>
</evidence>
<keyword evidence="2" id="KW-1133">Transmembrane helix</keyword>
<keyword evidence="2" id="KW-0472">Membrane</keyword>
<feature type="compositionally biased region" description="Polar residues" evidence="1">
    <location>
        <begin position="131"/>
        <end position="141"/>
    </location>
</feature>